<protein>
    <recommendedName>
        <fullName evidence="1">Essential protein Yae1 N-terminal domain-containing protein</fullName>
    </recommendedName>
</protein>
<dbReference type="Pfam" id="PF09811">
    <property type="entry name" value="Yae1_N"/>
    <property type="match status" value="1"/>
</dbReference>
<dbReference type="Proteomes" id="UP000240830">
    <property type="component" value="Unassembled WGS sequence"/>
</dbReference>
<dbReference type="STRING" id="1246581.A0A2H9TL66"/>
<dbReference type="OrthoDB" id="20086at2759"/>
<organism evidence="2 3">
    <name type="scientific">Paramicrosporidium saccamoebae</name>
    <dbReference type="NCBI Taxonomy" id="1246581"/>
    <lineage>
        <taxon>Eukaryota</taxon>
        <taxon>Fungi</taxon>
        <taxon>Fungi incertae sedis</taxon>
        <taxon>Cryptomycota</taxon>
        <taxon>Cryptomycota incertae sedis</taxon>
        <taxon>Paramicrosporidium</taxon>
    </lineage>
</organism>
<comment type="caution">
    <text evidence="2">The sequence shown here is derived from an EMBL/GenBank/DDBJ whole genome shotgun (WGS) entry which is preliminary data.</text>
</comment>
<name>A0A2H9TL66_9FUNG</name>
<dbReference type="InterPro" id="IPR019191">
    <property type="entry name" value="Essential_protein_Yae1_N"/>
</dbReference>
<sequence length="134" mass="15103">MSYSTFLGNPPDRVANIRRKYQEEGYQEGLSAGKRRGFEEGYMLGGEEGVKLGRELGQIAGRLFQLLSQNPPENTARKISRTLQEILAVSFANQEDLEKEVRISRIRGAYKELSTILNVSMPKSVVSDKAKFDF</sequence>
<evidence type="ECO:0000313" key="3">
    <source>
        <dbReference type="Proteomes" id="UP000240830"/>
    </source>
</evidence>
<evidence type="ECO:0000313" key="2">
    <source>
        <dbReference type="EMBL" id="PJF18505.1"/>
    </source>
</evidence>
<dbReference type="AlphaFoldDB" id="A0A2H9TL66"/>
<gene>
    <name evidence="2" type="ORF">PSACC_01676</name>
</gene>
<feature type="domain" description="Essential protein Yae1 N-terminal" evidence="1">
    <location>
        <begin position="25"/>
        <end position="63"/>
    </location>
</feature>
<proteinExistence type="predicted"/>
<keyword evidence="3" id="KW-1185">Reference proteome</keyword>
<evidence type="ECO:0000259" key="1">
    <source>
        <dbReference type="Pfam" id="PF09811"/>
    </source>
</evidence>
<reference evidence="2 3" key="1">
    <citation type="submission" date="2016-10" db="EMBL/GenBank/DDBJ databases">
        <title>The genome of Paramicrosporidium saccamoebae is the missing link in understanding Cryptomycota and Microsporidia evolution.</title>
        <authorList>
            <person name="Quandt C.A."/>
            <person name="Beaudet D."/>
            <person name="Corsaro D."/>
            <person name="Michel R."/>
            <person name="Corradi N."/>
            <person name="James T."/>
        </authorList>
    </citation>
    <scope>NUCLEOTIDE SEQUENCE [LARGE SCALE GENOMIC DNA]</scope>
    <source>
        <strain evidence="2 3">KSL3</strain>
    </source>
</reference>
<accession>A0A2H9TL66</accession>
<dbReference type="EMBL" id="MTSL01000117">
    <property type="protein sequence ID" value="PJF18505.1"/>
    <property type="molecule type" value="Genomic_DNA"/>
</dbReference>